<dbReference type="OrthoDB" id="1930760at2759"/>
<dbReference type="Proteomes" id="UP000886653">
    <property type="component" value="Unassembled WGS sequence"/>
</dbReference>
<evidence type="ECO:0000256" key="5">
    <source>
        <dbReference type="ARBA" id="ARBA00038092"/>
    </source>
</evidence>
<gene>
    <name evidence="8" type="ORF">CROQUDRAFT_715149</name>
</gene>
<evidence type="ECO:0000256" key="1">
    <source>
        <dbReference type="ARBA" id="ARBA00005156"/>
    </source>
</evidence>
<evidence type="ECO:0000313" key="8">
    <source>
        <dbReference type="EMBL" id="KAG0147226.1"/>
    </source>
</evidence>
<dbReference type="GO" id="GO:0061685">
    <property type="term" value="F:diphthine methylesterase activity"/>
    <property type="evidence" value="ECO:0007669"/>
    <property type="project" value="UniProtKB-EC"/>
</dbReference>
<evidence type="ECO:0000256" key="4">
    <source>
        <dbReference type="ARBA" id="ARBA00022801"/>
    </source>
</evidence>
<keyword evidence="2" id="KW-0853">WD repeat</keyword>
<dbReference type="PANTHER" id="PTHR46042">
    <property type="entry name" value="DIPHTHINE METHYLTRANSFERASE"/>
    <property type="match status" value="1"/>
</dbReference>
<proteinExistence type="inferred from homology"/>
<dbReference type="PANTHER" id="PTHR46042:SF1">
    <property type="entry name" value="DIPHTHINE METHYLTRANSFERASE"/>
    <property type="match status" value="1"/>
</dbReference>
<evidence type="ECO:0000256" key="3">
    <source>
        <dbReference type="ARBA" id="ARBA00022737"/>
    </source>
</evidence>
<name>A0A9P6NPG5_9BASI</name>
<comment type="similarity">
    <text evidence="5">Belongs to the DPH7 family.</text>
</comment>
<evidence type="ECO:0000313" key="9">
    <source>
        <dbReference type="Proteomes" id="UP000886653"/>
    </source>
</evidence>
<accession>A0A9P6NPG5</accession>
<dbReference type="SMART" id="SM00320">
    <property type="entry name" value="WD40"/>
    <property type="match status" value="4"/>
</dbReference>
<dbReference type="GO" id="GO:0017183">
    <property type="term" value="P:protein histidyl modification to diphthamide"/>
    <property type="evidence" value="ECO:0007669"/>
    <property type="project" value="TreeGrafter"/>
</dbReference>
<keyword evidence="3" id="KW-0677">Repeat</keyword>
<keyword evidence="9" id="KW-1185">Reference proteome</keyword>
<sequence length="406" mass="46272">MESQTQLDENINNSLPPPPPRIIEAKQAKSLCSIDTQYTACSIEFCPSKPNLLVCGLYQTVQEVEGTESNQDLESPKTKRLGRCLLFEQLNKLNLETSDPSPDEQDQQRLECKPLQEIEGPAILDQRWTQDSNSPVLITADAQGFLNSFLLENEPILGYPQLRPIEQYSCAPKDVLCLALDISDKVYSTGDKKVVTSLSNGEILLLDHASETHLLAENSRWHGHDFEPWTCGFDYWQTCTILTGGDDCKWKIWDTRSGTTVPIFTNKKFEGGVTAVRSHHLREHLYAVGSYDSYLRIFDKRQLSEPLFKDDMGGGIWRLKWHPTQPNYLLIASMHDGFKVVEIPENVKNQTIRILTRFDQHTSLAYGVDWGKEEVRVGKSINNSTLVGSCSFYDHIIHLWKFYEQE</sequence>
<dbReference type="InterPro" id="IPR015943">
    <property type="entry name" value="WD40/YVTN_repeat-like_dom_sf"/>
</dbReference>
<dbReference type="AlphaFoldDB" id="A0A9P6NPG5"/>
<dbReference type="EMBL" id="MU167250">
    <property type="protein sequence ID" value="KAG0147226.1"/>
    <property type="molecule type" value="Genomic_DNA"/>
</dbReference>
<dbReference type="InterPro" id="IPR036322">
    <property type="entry name" value="WD40_repeat_dom_sf"/>
</dbReference>
<dbReference type="InterPro" id="IPR001680">
    <property type="entry name" value="WD40_rpt"/>
</dbReference>
<reference evidence="8" key="1">
    <citation type="submission" date="2013-11" db="EMBL/GenBank/DDBJ databases">
        <title>Genome sequence of the fusiform rust pathogen reveals effectors for host alternation and coevolution with pine.</title>
        <authorList>
            <consortium name="DOE Joint Genome Institute"/>
            <person name="Smith K."/>
            <person name="Pendleton A."/>
            <person name="Kubisiak T."/>
            <person name="Anderson C."/>
            <person name="Salamov A."/>
            <person name="Aerts A."/>
            <person name="Riley R."/>
            <person name="Clum A."/>
            <person name="Lindquist E."/>
            <person name="Ence D."/>
            <person name="Campbell M."/>
            <person name="Kronenberg Z."/>
            <person name="Feau N."/>
            <person name="Dhillon B."/>
            <person name="Hamelin R."/>
            <person name="Burleigh J."/>
            <person name="Smith J."/>
            <person name="Yandell M."/>
            <person name="Nelson C."/>
            <person name="Grigoriev I."/>
            <person name="Davis J."/>
        </authorList>
    </citation>
    <scope>NUCLEOTIDE SEQUENCE</scope>
    <source>
        <strain evidence="8">G11</strain>
    </source>
</reference>
<dbReference type="Gene3D" id="2.130.10.10">
    <property type="entry name" value="YVTN repeat-like/Quinoprotein amine dehydrogenase"/>
    <property type="match status" value="1"/>
</dbReference>
<evidence type="ECO:0000256" key="6">
    <source>
        <dbReference type="ARBA" id="ARBA00039131"/>
    </source>
</evidence>
<comment type="catalytic activity">
    <reaction evidence="7">
        <text>diphthine methyl ester-[translation elongation factor 2] + H2O = diphthine-[translation elongation factor 2] + methanol + H(+)</text>
        <dbReference type="Rhea" id="RHEA:42656"/>
        <dbReference type="Rhea" id="RHEA-COMP:10172"/>
        <dbReference type="Rhea" id="RHEA-COMP:10173"/>
        <dbReference type="ChEBI" id="CHEBI:15377"/>
        <dbReference type="ChEBI" id="CHEBI:15378"/>
        <dbReference type="ChEBI" id="CHEBI:17790"/>
        <dbReference type="ChEBI" id="CHEBI:79005"/>
        <dbReference type="ChEBI" id="CHEBI:82696"/>
        <dbReference type="EC" id="3.1.1.97"/>
    </reaction>
</comment>
<protein>
    <recommendedName>
        <fullName evidence="6">methylated diphthine methylhydrolase</fullName>
        <ecNumber evidence="6">3.1.1.97</ecNumber>
    </recommendedName>
</protein>
<organism evidence="8 9">
    <name type="scientific">Cronartium quercuum f. sp. fusiforme G11</name>
    <dbReference type="NCBI Taxonomy" id="708437"/>
    <lineage>
        <taxon>Eukaryota</taxon>
        <taxon>Fungi</taxon>
        <taxon>Dikarya</taxon>
        <taxon>Basidiomycota</taxon>
        <taxon>Pucciniomycotina</taxon>
        <taxon>Pucciniomycetes</taxon>
        <taxon>Pucciniales</taxon>
        <taxon>Coleosporiaceae</taxon>
        <taxon>Cronartium</taxon>
    </lineage>
</organism>
<dbReference type="GO" id="GO:0005737">
    <property type="term" value="C:cytoplasm"/>
    <property type="evidence" value="ECO:0007669"/>
    <property type="project" value="TreeGrafter"/>
</dbReference>
<evidence type="ECO:0000256" key="7">
    <source>
        <dbReference type="ARBA" id="ARBA00047551"/>
    </source>
</evidence>
<dbReference type="InterPro" id="IPR052415">
    <property type="entry name" value="Diphthine_MTase"/>
</dbReference>
<keyword evidence="4" id="KW-0378">Hydrolase</keyword>
<evidence type="ECO:0000256" key="2">
    <source>
        <dbReference type="ARBA" id="ARBA00022574"/>
    </source>
</evidence>
<dbReference type="SUPFAM" id="SSF50978">
    <property type="entry name" value="WD40 repeat-like"/>
    <property type="match status" value="1"/>
</dbReference>
<comment type="pathway">
    <text evidence="1">Protein modification; peptidyl-diphthamide biosynthesis.</text>
</comment>
<dbReference type="EC" id="3.1.1.97" evidence="6"/>
<comment type="caution">
    <text evidence="8">The sequence shown here is derived from an EMBL/GenBank/DDBJ whole genome shotgun (WGS) entry which is preliminary data.</text>
</comment>